<comment type="caution">
    <text evidence="1">The sequence shown here is derived from an EMBL/GenBank/DDBJ whole genome shotgun (WGS) entry which is preliminary data.</text>
</comment>
<name>A0A644ZSK0_9ZZZZ</name>
<dbReference type="AlphaFoldDB" id="A0A644ZSK0"/>
<evidence type="ECO:0000313" key="1">
    <source>
        <dbReference type="EMBL" id="MPM43368.1"/>
    </source>
</evidence>
<organism evidence="1">
    <name type="scientific">bioreactor metagenome</name>
    <dbReference type="NCBI Taxonomy" id="1076179"/>
    <lineage>
        <taxon>unclassified sequences</taxon>
        <taxon>metagenomes</taxon>
        <taxon>ecological metagenomes</taxon>
    </lineage>
</organism>
<dbReference type="EMBL" id="VSSQ01010077">
    <property type="protein sequence ID" value="MPM43368.1"/>
    <property type="molecule type" value="Genomic_DNA"/>
</dbReference>
<reference evidence="1" key="1">
    <citation type="submission" date="2019-08" db="EMBL/GenBank/DDBJ databases">
        <authorList>
            <person name="Kucharzyk K."/>
            <person name="Murdoch R.W."/>
            <person name="Higgins S."/>
            <person name="Loffler F."/>
        </authorList>
    </citation>
    <scope>NUCLEOTIDE SEQUENCE</scope>
</reference>
<sequence length="44" mass="4504">MAVDTTKICVSADDIMAAKTITSDMAMTDAGRISFNPAPNASLG</sequence>
<gene>
    <name evidence="1" type="ORF">SDC9_90041</name>
</gene>
<proteinExistence type="predicted"/>
<protein>
    <submittedName>
        <fullName evidence="1">Uncharacterized protein</fullName>
    </submittedName>
</protein>
<accession>A0A644ZSK0</accession>